<proteinExistence type="predicted"/>
<evidence type="ECO:0000256" key="1">
    <source>
        <dbReference type="SAM" id="MobiDB-lite"/>
    </source>
</evidence>
<accession>A0A485M280</accession>
<dbReference type="EMBL" id="CAADRM010000061">
    <property type="protein sequence ID" value="VFU12973.1"/>
    <property type="molecule type" value="Genomic_DNA"/>
</dbReference>
<dbReference type="AlphaFoldDB" id="A0A485M280"/>
<sequence length="56" mass="5934">MTKQSQRGASSRASVALPVFAAKWIFLEPVQRGGAGQGLSQPHSGQPVEMRDADVP</sequence>
<evidence type="ECO:0000313" key="2">
    <source>
        <dbReference type="EMBL" id="VFU12973.1"/>
    </source>
</evidence>
<organism evidence="2">
    <name type="scientific">anaerobic digester metagenome</name>
    <dbReference type="NCBI Taxonomy" id="1263854"/>
    <lineage>
        <taxon>unclassified sequences</taxon>
        <taxon>metagenomes</taxon>
        <taxon>ecological metagenomes</taxon>
    </lineage>
</organism>
<reference evidence="2" key="1">
    <citation type="submission" date="2019-03" db="EMBL/GenBank/DDBJ databases">
        <authorList>
            <person name="Hao L."/>
        </authorList>
    </citation>
    <scope>NUCLEOTIDE SEQUENCE</scope>
</reference>
<name>A0A485M280_9ZZZZ</name>
<feature type="region of interest" description="Disordered" evidence="1">
    <location>
        <begin position="33"/>
        <end position="56"/>
    </location>
</feature>
<gene>
    <name evidence="2" type="ORF">SCFA_1530003</name>
</gene>
<protein>
    <submittedName>
        <fullName evidence="2">Uncharacterized protein</fullName>
    </submittedName>
</protein>